<reference evidence="3 4" key="1">
    <citation type="journal article" date="2019" name="Int. J. Syst. Evol. Microbiol.">
        <title>The Global Catalogue of Microorganisms (GCM) 10K type strain sequencing project: providing services to taxonomists for standard genome sequencing and annotation.</title>
        <authorList>
            <consortium name="The Broad Institute Genomics Platform"/>
            <consortium name="The Broad Institute Genome Sequencing Center for Infectious Disease"/>
            <person name="Wu L."/>
            <person name="Ma J."/>
        </authorList>
    </citation>
    <scope>NUCLEOTIDE SEQUENCE [LARGE SCALE GENOMIC DNA]</scope>
    <source>
        <strain evidence="3 4">JCM 4805</strain>
    </source>
</reference>
<dbReference type="Gene3D" id="3.30.565.10">
    <property type="entry name" value="Histidine kinase-like ATPase, C-terminal domain"/>
    <property type="match status" value="1"/>
</dbReference>
<dbReference type="Pfam" id="PF13581">
    <property type="entry name" value="HATPase_c_2"/>
    <property type="match status" value="1"/>
</dbReference>
<dbReference type="GO" id="GO:0005524">
    <property type="term" value="F:ATP binding"/>
    <property type="evidence" value="ECO:0007669"/>
    <property type="project" value="UniProtKB-KW"/>
</dbReference>
<protein>
    <submittedName>
        <fullName evidence="3">ATP-binding protein</fullName>
    </submittedName>
</protein>
<keyword evidence="1" id="KW-0808">Transferase</keyword>
<evidence type="ECO:0000259" key="2">
    <source>
        <dbReference type="Pfam" id="PF13581"/>
    </source>
</evidence>
<organism evidence="3 4">
    <name type="scientific">Streptomyces olivaceiscleroticus</name>
    <dbReference type="NCBI Taxonomy" id="68245"/>
    <lineage>
        <taxon>Bacteria</taxon>
        <taxon>Bacillati</taxon>
        <taxon>Actinomycetota</taxon>
        <taxon>Actinomycetes</taxon>
        <taxon>Kitasatosporales</taxon>
        <taxon>Streptomycetaceae</taxon>
        <taxon>Streptomyces</taxon>
    </lineage>
</organism>
<name>A0ABN1ATE8_9ACTN</name>
<keyword evidence="3" id="KW-0547">Nucleotide-binding</keyword>
<dbReference type="InterPro" id="IPR036890">
    <property type="entry name" value="HATPase_C_sf"/>
</dbReference>
<accession>A0ABN1ATE8</accession>
<dbReference type="PANTHER" id="PTHR35526">
    <property type="entry name" value="ANTI-SIGMA-F FACTOR RSBW-RELATED"/>
    <property type="match status" value="1"/>
</dbReference>
<sequence length="143" mass="15536">MSAAPPYRRDAVVGRWPRSPRSVPRARAALRKTLAEWGLSALEDRAALVLTELLTNAVRHAHVPRDRHIQTRICPLRTVAPSGAPGGVRIEVHDAAYAQPRLRAPGPDVEYGRGLVLVAALAERWGCHARPGPGKVVWAEVLG</sequence>
<keyword evidence="4" id="KW-1185">Reference proteome</keyword>
<proteinExistence type="predicted"/>
<feature type="domain" description="Histidine kinase/HSP90-like ATPase" evidence="2">
    <location>
        <begin position="18"/>
        <end position="138"/>
    </location>
</feature>
<dbReference type="CDD" id="cd16936">
    <property type="entry name" value="HATPase_RsbW-like"/>
    <property type="match status" value="1"/>
</dbReference>
<comment type="caution">
    <text evidence="3">The sequence shown here is derived from an EMBL/GenBank/DDBJ whole genome shotgun (WGS) entry which is preliminary data.</text>
</comment>
<dbReference type="Proteomes" id="UP001500909">
    <property type="component" value="Unassembled WGS sequence"/>
</dbReference>
<keyword evidence="1" id="KW-0723">Serine/threonine-protein kinase</keyword>
<dbReference type="SUPFAM" id="SSF55874">
    <property type="entry name" value="ATPase domain of HSP90 chaperone/DNA topoisomerase II/histidine kinase"/>
    <property type="match status" value="1"/>
</dbReference>
<gene>
    <name evidence="3" type="ORF">GCM10010361_55480</name>
</gene>
<dbReference type="EMBL" id="BAAABY010000040">
    <property type="protein sequence ID" value="GAA0483524.1"/>
    <property type="molecule type" value="Genomic_DNA"/>
</dbReference>
<dbReference type="PANTHER" id="PTHR35526:SF3">
    <property type="entry name" value="ANTI-SIGMA-F FACTOR RSBW"/>
    <property type="match status" value="1"/>
</dbReference>
<dbReference type="InterPro" id="IPR050267">
    <property type="entry name" value="Anti-sigma-factor_SerPK"/>
</dbReference>
<dbReference type="RefSeq" id="WP_346098018.1">
    <property type="nucleotide sequence ID" value="NZ_BAAABY010000040.1"/>
</dbReference>
<evidence type="ECO:0000256" key="1">
    <source>
        <dbReference type="ARBA" id="ARBA00022527"/>
    </source>
</evidence>
<keyword evidence="1" id="KW-0418">Kinase</keyword>
<evidence type="ECO:0000313" key="4">
    <source>
        <dbReference type="Proteomes" id="UP001500909"/>
    </source>
</evidence>
<dbReference type="InterPro" id="IPR003594">
    <property type="entry name" value="HATPase_dom"/>
</dbReference>
<evidence type="ECO:0000313" key="3">
    <source>
        <dbReference type="EMBL" id="GAA0483524.1"/>
    </source>
</evidence>
<keyword evidence="3" id="KW-0067">ATP-binding</keyword>